<dbReference type="EMBL" id="CP001825">
    <property type="protein sequence ID" value="ACZ40928.1"/>
    <property type="molecule type" value="Genomic_DNA"/>
</dbReference>
<evidence type="ECO:0000259" key="10">
    <source>
        <dbReference type="Pfam" id="PF01467"/>
    </source>
</evidence>
<keyword evidence="7 9" id="KW-0173">Coenzyme A biosynthesis</keyword>
<feature type="binding site" evidence="9">
    <location>
        <position position="88"/>
    </location>
    <ligand>
        <name>substrate</name>
    </ligand>
</feature>
<evidence type="ECO:0000256" key="2">
    <source>
        <dbReference type="ARBA" id="ARBA00022679"/>
    </source>
</evidence>
<comment type="similarity">
    <text evidence="9">Belongs to the bacterial CoaD family.</text>
</comment>
<dbReference type="UniPathway" id="UPA00241">
    <property type="reaction ID" value="UER00355"/>
</dbReference>
<comment type="catalytic activity">
    <reaction evidence="8 9">
        <text>(R)-4'-phosphopantetheine + ATP + H(+) = 3'-dephospho-CoA + diphosphate</text>
        <dbReference type="Rhea" id="RHEA:19801"/>
        <dbReference type="ChEBI" id="CHEBI:15378"/>
        <dbReference type="ChEBI" id="CHEBI:30616"/>
        <dbReference type="ChEBI" id="CHEBI:33019"/>
        <dbReference type="ChEBI" id="CHEBI:57328"/>
        <dbReference type="ChEBI" id="CHEBI:61723"/>
        <dbReference type="EC" id="2.7.7.3"/>
    </reaction>
</comment>
<dbReference type="OrthoDB" id="9806661at2"/>
<feature type="binding site" evidence="9">
    <location>
        <position position="10"/>
    </location>
    <ligand>
        <name>substrate</name>
    </ligand>
</feature>
<evidence type="ECO:0000256" key="9">
    <source>
        <dbReference type="HAMAP-Rule" id="MF_00151"/>
    </source>
</evidence>
<name>D1CDC2_THET1</name>
<keyword evidence="1 9" id="KW-0963">Cytoplasm</keyword>
<feature type="binding site" evidence="9">
    <location>
        <position position="99"/>
    </location>
    <ligand>
        <name>ATP</name>
        <dbReference type="ChEBI" id="CHEBI:30616"/>
    </ligand>
</feature>
<comment type="subunit">
    <text evidence="9">Homohexamer.</text>
</comment>
<keyword evidence="5 9" id="KW-0067">ATP-binding</keyword>
<dbReference type="InterPro" id="IPR001980">
    <property type="entry name" value="PPAT"/>
</dbReference>
<feature type="binding site" evidence="9">
    <location>
        <begin position="10"/>
        <end position="11"/>
    </location>
    <ligand>
        <name>ATP</name>
        <dbReference type="ChEBI" id="CHEBI:30616"/>
    </ligand>
</feature>
<keyword evidence="4 9" id="KW-0547">Nucleotide-binding</keyword>
<feature type="domain" description="Cytidyltransferase-like" evidence="10">
    <location>
        <begin position="6"/>
        <end position="134"/>
    </location>
</feature>
<evidence type="ECO:0000313" key="12">
    <source>
        <dbReference type="Proteomes" id="UP000000323"/>
    </source>
</evidence>
<dbReference type="InterPro" id="IPR014729">
    <property type="entry name" value="Rossmann-like_a/b/a_fold"/>
</dbReference>
<sequence length="162" mass="17930">MEAIAVYAGSFDPVTNGHLDLIERASPLFKKLVVAVGVNPRKPAAFSLEDRLDMLRRVTAHIPNVEVDSFDGLLVDYAKSIGAKAIIRGLRAVADFDYEMQQVLMNRRLCPEIETVFLTTSTQYSFLSSSLVKEVSILGGSVEGLVPKEVEPYLEKLKRSQT</sequence>
<dbReference type="HAMAP" id="MF_00151">
    <property type="entry name" value="PPAT_bact"/>
    <property type="match status" value="1"/>
</dbReference>
<reference evidence="12" key="1">
    <citation type="journal article" date="2010" name="Stand. Genomic Sci.">
        <title>Complete genome sequence of 'Thermobaculum terrenum' type strain (YNP1).</title>
        <authorList>
            <person name="Kiss H."/>
            <person name="Cleland D."/>
            <person name="Lapidus A."/>
            <person name="Lucas S."/>
            <person name="Glavina Del Rio T."/>
            <person name="Nolan M."/>
            <person name="Tice H."/>
            <person name="Han C."/>
            <person name="Goodwin L."/>
            <person name="Pitluck S."/>
            <person name="Liolios K."/>
            <person name="Ivanova N."/>
            <person name="Mavromatis K."/>
            <person name="Ovchinnikova G."/>
            <person name="Pati A."/>
            <person name="Chen A."/>
            <person name="Palaniappan K."/>
            <person name="Land M."/>
            <person name="Hauser L."/>
            <person name="Chang Y."/>
            <person name="Jeffries C."/>
            <person name="Lu M."/>
            <person name="Brettin T."/>
            <person name="Detter J."/>
            <person name="Goker M."/>
            <person name="Tindall B."/>
            <person name="Beck B."/>
            <person name="McDermott T."/>
            <person name="Woyke T."/>
            <person name="Bristow J."/>
            <person name="Eisen J."/>
            <person name="Markowitz V."/>
            <person name="Hugenholtz P."/>
            <person name="Kyrpides N."/>
            <person name="Klenk H."/>
            <person name="Cheng J."/>
        </authorList>
    </citation>
    <scope>NUCLEOTIDE SEQUENCE [LARGE SCALE GENOMIC DNA]</scope>
    <source>
        <strain evidence="12">ATCC BAA-798 / YNP1</strain>
    </source>
</reference>
<evidence type="ECO:0000256" key="7">
    <source>
        <dbReference type="ARBA" id="ARBA00022993"/>
    </source>
</evidence>
<dbReference type="InterPro" id="IPR004821">
    <property type="entry name" value="Cyt_trans-like"/>
</dbReference>
<dbReference type="SUPFAM" id="SSF52374">
    <property type="entry name" value="Nucleotidylyl transferase"/>
    <property type="match status" value="1"/>
</dbReference>
<keyword evidence="12" id="KW-1185">Reference proteome</keyword>
<accession>D1CDC2</accession>
<organism evidence="11 12">
    <name type="scientific">Thermobaculum terrenum (strain ATCC BAA-798 / CCMEE 7001 / YNP1)</name>
    <dbReference type="NCBI Taxonomy" id="525904"/>
    <lineage>
        <taxon>Bacteria</taxon>
        <taxon>Bacillati</taxon>
        <taxon>Chloroflexota</taxon>
        <taxon>Chloroflexia</taxon>
        <taxon>Candidatus Thermobaculales</taxon>
        <taxon>Candidatus Thermobaculaceae</taxon>
        <taxon>Thermobaculum</taxon>
    </lineage>
</organism>
<dbReference type="Gene3D" id="3.40.50.620">
    <property type="entry name" value="HUPs"/>
    <property type="match status" value="1"/>
</dbReference>
<feature type="binding site" evidence="9">
    <location>
        <position position="74"/>
    </location>
    <ligand>
        <name>substrate</name>
    </ligand>
</feature>
<dbReference type="NCBIfam" id="TIGR01510">
    <property type="entry name" value="coaD_prev_kdtB"/>
    <property type="match status" value="1"/>
</dbReference>
<dbReference type="CDD" id="cd02163">
    <property type="entry name" value="PPAT"/>
    <property type="match status" value="1"/>
</dbReference>
<evidence type="ECO:0000313" key="11">
    <source>
        <dbReference type="EMBL" id="ACZ40928.1"/>
    </source>
</evidence>
<evidence type="ECO:0000256" key="5">
    <source>
        <dbReference type="ARBA" id="ARBA00022840"/>
    </source>
</evidence>
<feature type="binding site" evidence="9">
    <location>
        <position position="18"/>
    </location>
    <ligand>
        <name>ATP</name>
        <dbReference type="ChEBI" id="CHEBI:30616"/>
    </ligand>
</feature>
<dbReference type="PANTHER" id="PTHR21342">
    <property type="entry name" value="PHOSPHOPANTETHEINE ADENYLYLTRANSFERASE"/>
    <property type="match status" value="1"/>
</dbReference>
<comment type="subcellular location">
    <subcellularLocation>
        <location evidence="9">Cytoplasm</location>
    </subcellularLocation>
</comment>
<dbReference type="RefSeq" id="WP_012873963.1">
    <property type="nucleotide sequence ID" value="NC_013525.1"/>
</dbReference>
<feature type="binding site" evidence="9">
    <location>
        <position position="42"/>
    </location>
    <ligand>
        <name>substrate</name>
    </ligand>
</feature>
<evidence type="ECO:0000256" key="6">
    <source>
        <dbReference type="ARBA" id="ARBA00022842"/>
    </source>
</evidence>
<evidence type="ECO:0000256" key="8">
    <source>
        <dbReference type="ARBA" id="ARBA00029346"/>
    </source>
</evidence>
<evidence type="ECO:0000256" key="4">
    <source>
        <dbReference type="ARBA" id="ARBA00022741"/>
    </source>
</evidence>
<dbReference type="GO" id="GO:0005524">
    <property type="term" value="F:ATP binding"/>
    <property type="evidence" value="ECO:0007669"/>
    <property type="project" value="UniProtKB-KW"/>
</dbReference>
<comment type="function">
    <text evidence="9">Reversibly transfers an adenylyl group from ATP to 4'-phosphopantetheine, yielding dephospho-CoA (dPCoA) and pyrophosphate.</text>
</comment>
<dbReference type="GO" id="GO:0015937">
    <property type="term" value="P:coenzyme A biosynthetic process"/>
    <property type="evidence" value="ECO:0007669"/>
    <property type="project" value="UniProtKB-UniRule"/>
</dbReference>
<dbReference type="STRING" id="525904.Tter_0004"/>
<feature type="site" description="Transition state stabilizer" evidence="9">
    <location>
        <position position="18"/>
    </location>
</feature>
<comment type="cofactor">
    <cofactor evidence="9">
        <name>Mg(2+)</name>
        <dbReference type="ChEBI" id="CHEBI:18420"/>
    </cofactor>
</comment>
<keyword evidence="3 9" id="KW-0548">Nucleotidyltransferase</keyword>
<evidence type="ECO:0000256" key="3">
    <source>
        <dbReference type="ARBA" id="ARBA00022695"/>
    </source>
</evidence>
<protein>
    <recommendedName>
        <fullName evidence="9">Phosphopantetheine adenylyltransferase</fullName>
        <ecNumber evidence="9">2.7.7.3</ecNumber>
    </recommendedName>
    <alternativeName>
        <fullName evidence="9">Dephospho-CoA pyrophosphorylase</fullName>
    </alternativeName>
    <alternativeName>
        <fullName evidence="9">Pantetheine-phosphate adenylyltransferase</fullName>
        <shortName evidence="9">PPAT</shortName>
    </alternativeName>
</protein>
<keyword evidence="6 9" id="KW-0460">Magnesium</keyword>
<dbReference type="PRINTS" id="PR01020">
    <property type="entry name" value="LPSBIOSNTHSS"/>
</dbReference>
<keyword evidence="2 9" id="KW-0808">Transferase</keyword>
<dbReference type="Pfam" id="PF01467">
    <property type="entry name" value="CTP_transf_like"/>
    <property type="match status" value="1"/>
</dbReference>
<dbReference type="NCBIfam" id="TIGR00125">
    <property type="entry name" value="cyt_tran_rel"/>
    <property type="match status" value="1"/>
</dbReference>
<comment type="pathway">
    <text evidence="9">Cofactor biosynthesis; coenzyme A biosynthesis; CoA from (R)-pantothenate: step 4/5.</text>
</comment>
<dbReference type="Proteomes" id="UP000000323">
    <property type="component" value="Chromosome 1"/>
</dbReference>
<dbReference type="GO" id="GO:0005737">
    <property type="term" value="C:cytoplasm"/>
    <property type="evidence" value="ECO:0007669"/>
    <property type="project" value="UniProtKB-SubCell"/>
</dbReference>
<evidence type="ECO:0000256" key="1">
    <source>
        <dbReference type="ARBA" id="ARBA00022490"/>
    </source>
</evidence>
<dbReference type="KEGG" id="ttr:Tter_0004"/>
<feature type="binding site" evidence="9">
    <location>
        <begin position="124"/>
        <end position="130"/>
    </location>
    <ligand>
        <name>ATP</name>
        <dbReference type="ChEBI" id="CHEBI:30616"/>
    </ligand>
</feature>
<dbReference type="GO" id="GO:0004595">
    <property type="term" value="F:pantetheine-phosphate adenylyltransferase activity"/>
    <property type="evidence" value="ECO:0007669"/>
    <property type="project" value="UniProtKB-UniRule"/>
</dbReference>
<dbReference type="PANTHER" id="PTHR21342:SF1">
    <property type="entry name" value="PHOSPHOPANTETHEINE ADENYLYLTRANSFERASE"/>
    <property type="match status" value="1"/>
</dbReference>
<proteinExistence type="inferred from homology"/>
<dbReference type="eggNOG" id="COG0669">
    <property type="taxonomic scope" value="Bacteria"/>
</dbReference>
<dbReference type="HOGENOM" id="CLU_100149_0_1_0"/>
<gene>
    <name evidence="9" type="primary">coaD</name>
    <name evidence="11" type="ordered locus">Tter_0004</name>
</gene>
<dbReference type="AlphaFoldDB" id="D1CDC2"/>
<dbReference type="EC" id="2.7.7.3" evidence="9"/>
<feature type="binding site" evidence="9">
    <location>
        <begin position="89"/>
        <end position="91"/>
    </location>
    <ligand>
        <name>ATP</name>
        <dbReference type="ChEBI" id="CHEBI:30616"/>
    </ligand>
</feature>